<dbReference type="Proteomes" id="UP000264353">
    <property type="component" value="Chromosome A6"/>
</dbReference>
<dbReference type="AlphaFoldDB" id="A0A397Z2G6"/>
<evidence type="ECO:0000313" key="2">
    <source>
        <dbReference type="Proteomes" id="UP000264353"/>
    </source>
</evidence>
<proteinExistence type="predicted"/>
<accession>A0A397Z2G6</accession>
<reference evidence="1 2" key="1">
    <citation type="submission" date="2018-06" db="EMBL/GenBank/DDBJ databases">
        <title>WGS assembly of Brassica rapa FPsc.</title>
        <authorList>
            <person name="Bowman J."/>
            <person name="Kohchi T."/>
            <person name="Yamato K."/>
            <person name="Jenkins J."/>
            <person name="Shu S."/>
            <person name="Ishizaki K."/>
            <person name="Yamaoka S."/>
            <person name="Nishihama R."/>
            <person name="Nakamura Y."/>
            <person name="Berger F."/>
            <person name="Adam C."/>
            <person name="Aki S."/>
            <person name="Althoff F."/>
            <person name="Araki T."/>
            <person name="Arteaga-Vazquez M."/>
            <person name="Balasubrmanian S."/>
            <person name="Bauer D."/>
            <person name="Boehm C."/>
            <person name="Briginshaw L."/>
            <person name="Caballero-Perez J."/>
            <person name="Catarino B."/>
            <person name="Chen F."/>
            <person name="Chiyoda S."/>
            <person name="Chovatia M."/>
            <person name="Davies K."/>
            <person name="Delmans M."/>
            <person name="Demura T."/>
            <person name="Dierschke T."/>
            <person name="Dolan L."/>
            <person name="Dorantes-Acosta A."/>
            <person name="Eklund D."/>
            <person name="Florent S."/>
            <person name="Flores-Sandoval E."/>
            <person name="Fujiyama A."/>
            <person name="Fukuzawa H."/>
            <person name="Galik B."/>
            <person name="Grimanelli D."/>
            <person name="Grimwood J."/>
            <person name="Grossniklaus U."/>
            <person name="Hamada T."/>
            <person name="Haseloff J."/>
            <person name="Hetherington A."/>
            <person name="Higo A."/>
            <person name="Hirakawa Y."/>
            <person name="Hundley H."/>
            <person name="Ikeda Y."/>
            <person name="Inoue K."/>
            <person name="Inoue S."/>
            <person name="Ishida S."/>
            <person name="Jia Q."/>
            <person name="Kakita M."/>
            <person name="Kanazawa T."/>
            <person name="Kawai Y."/>
            <person name="Kawashima T."/>
            <person name="Kennedy M."/>
            <person name="Kinose K."/>
            <person name="Kinoshita T."/>
            <person name="Kohara Y."/>
            <person name="Koide E."/>
            <person name="Komatsu K."/>
            <person name="Kopischke S."/>
            <person name="Kubo M."/>
            <person name="Kyozuka J."/>
            <person name="Lagercrantz U."/>
            <person name="Lin S."/>
            <person name="Lindquist E."/>
            <person name="Lipzen A."/>
            <person name="Lu C."/>
            <person name="Luna E."/>
            <person name="Martienssen R."/>
            <person name="Minamino N."/>
            <person name="Mizutani M."/>
            <person name="Mizutani M."/>
            <person name="Mochizuki N."/>
            <person name="Monte I."/>
            <person name="Mosher R."/>
            <person name="Nagasaki H."/>
            <person name="Nakagami H."/>
            <person name="Naramoto S."/>
            <person name="Nishitani K."/>
            <person name="Ohtani M."/>
            <person name="Okamoto T."/>
            <person name="Okumura M."/>
            <person name="Phillips J."/>
            <person name="Pollak B."/>
            <person name="Reinders A."/>
            <person name="Roevekamp M."/>
            <person name="Sano R."/>
            <person name="Sawa S."/>
            <person name="Schmid M."/>
            <person name="Shirakawa M."/>
            <person name="Solano R."/>
            <person name="Spunde A."/>
            <person name="Suetsugu N."/>
            <person name="Sugano S."/>
            <person name="Sugiyama A."/>
            <person name="Sun R."/>
            <person name="Suzuki Y."/>
            <person name="Takenaka M."/>
            <person name="Takezawa D."/>
            <person name="Tomogane H."/>
            <person name="Tsuzuki M."/>
            <person name="Ueda T."/>
            <person name="Umeda M."/>
            <person name="Ward J."/>
            <person name="Watanabe Y."/>
            <person name="Yazaki K."/>
            <person name="Yokoyama R."/>
            <person name="Yoshitake Y."/>
            <person name="Yotsui I."/>
            <person name="Zachgo S."/>
            <person name="Schmutz J."/>
        </authorList>
    </citation>
    <scope>NUCLEOTIDE SEQUENCE [LARGE SCALE GENOMIC DNA]</scope>
    <source>
        <strain evidence="2">cv. B-3</strain>
    </source>
</reference>
<evidence type="ECO:0000313" key="1">
    <source>
        <dbReference type="EMBL" id="RID58334.1"/>
    </source>
</evidence>
<sequence>MGCLGGTQGKCAGHRLMDQALKRSYYIDFKLQRKRKNCRWNGSNLWVRFSPAFVAWKIDVDKFGMYLMKLNLNLNSRFVLELYKCKT</sequence>
<protein>
    <submittedName>
        <fullName evidence="1">Uncharacterized protein</fullName>
    </submittedName>
</protein>
<organism evidence="1 2">
    <name type="scientific">Brassica campestris</name>
    <name type="common">Field mustard</name>
    <dbReference type="NCBI Taxonomy" id="3711"/>
    <lineage>
        <taxon>Eukaryota</taxon>
        <taxon>Viridiplantae</taxon>
        <taxon>Streptophyta</taxon>
        <taxon>Embryophyta</taxon>
        <taxon>Tracheophyta</taxon>
        <taxon>Spermatophyta</taxon>
        <taxon>Magnoliopsida</taxon>
        <taxon>eudicotyledons</taxon>
        <taxon>Gunneridae</taxon>
        <taxon>Pentapetalae</taxon>
        <taxon>rosids</taxon>
        <taxon>malvids</taxon>
        <taxon>Brassicales</taxon>
        <taxon>Brassicaceae</taxon>
        <taxon>Brassiceae</taxon>
        <taxon>Brassica</taxon>
    </lineage>
</organism>
<name>A0A397Z2G6_BRACM</name>
<gene>
    <name evidence="1" type="ORF">BRARA_F01640</name>
</gene>
<dbReference type="EMBL" id="CM010633">
    <property type="protein sequence ID" value="RID58334.1"/>
    <property type="molecule type" value="Genomic_DNA"/>
</dbReference>